<dbReference type="CDD" id="cd08414">
    <property type="entry name" value="PBP2_LTTR_aromatics_like"/>
    <property type="match status" value="1"/>
</dbReference>
<dbReference type="Pfam" id="PF00126">
    <property type="entry name" value="HTH_1"/>
    <property type="match status" value="1"/>
</dbReference>
<dbReference type="Pfam" id="PF03466">
    <property type="entry name" value="LysR_substrate"/>
    <property type="match status" value="1"/>
</dbReference>
<evidence type="ECO:0000313" key="6">
    <source>
        <dbReference type="EMBL" id="KUM85678.1"/>
    </source>
</evidence>
<dbReference type="RefSeq" id="WP_031060119.1">
    <property type="nucleotide sequence ID" value="NZ_KQ948149.1"/>
</dbReference>
<evidence type="ECO:0000256" key="1">
    <source>
        <dbReference type="ARBA" id="ARBA00009437"/>
    </source>
</evidence>
<sequence>MDLDLRKVRYFVAVAELLHFGRAAERLHIAQPVLSRQIRALEKDLGAELFRRDSHGVTLTPAGRQLLDDARHLLTVADGTRRRVHRAAHGPHRLVVGFRAGIVLSHALRAFCATRPDVAVEARRVEWDDQEDLILDGTVDLAYVRLPVRERGLELLPLFTESRVAMLPADHRLAGKQELLLADLADEPRLRYADPGPDDVPIRTIEEKFERVVAGQGITLVPESVARQYSRPDITYVPVQDAEPDQVLLAWAVNQRSSLVEAFVEALAEESVSSGPPSPRG</sequence>
<keyword evidence="3" id="KW-0238">DNA-binding</keyword>
<accession>A0A101N351</accession>
<dbReference type="PRINTS" id="PR00039">
    <property type="entry name" value="HTHLYSR"/>
</dbReference>
<dbReference type="PANTHER" id="PTHR30346:SF0">
    <property type="entry name" value="HCA OPERON TRANSCRIPTIONAL ACTIVATOR HCAR"/>
    <property type="match status" value="1"/>
</dbReference>
<dbReference type="Gene3D" id="1.10.10.10">
    <property type="entry name" value="Winged helix-like DNA-binding domain superfamily/Winged helix DNA-binding domain"/>
    <property type="match status" value="1"/>
</dbReference>
<name>A0A101N351_9ACTN</name>
<dbReference type="PANTHER" id="PTHR30346">
    <property type="entry name" value="TRANSCRIPTIONAL DUAL REGULATOR HCAR-RELATED"/>
    <property type="match status" value="1"/>
</dbReference>
<evidence type="ECO:0000259" key="5">
    <source>
        <dbReference type="PROSITE" id="PS50931"/>
    </source>
</evidence>
<dbReference type="GO" id="GO:0003700">
    <property type="term" value="F:DNA-binding transcription factor activity"/>
    <property type="evidence" value="ECO:0007669"/>
    <property type="project" value="InterPro"/>
</dbReference>
<organism evidence="6 7">
    <name type="scientific">Streptomyces pseudovenezuelae</name>
    <dbReference type="NCBI Taxonomy" id="67350"/>
    <lineage>
        <taxon>Bacteria</taxon>
        <taxon>Bacillati</taxon>
        <taxon>Actinomycetota</taxon>
        <taxon>Actinomycetes</taxon>
        <taxon>Kitasatosporales</taxon>
        <taxon>Streptomycetaceae</taxon>
        <taxon>Streptomyces</taxon>
        <taxon>Streptomyces aurantiacus group</taxon>
    </lineage>
</organism>
<evidence type="ECO:0000256" key="3">
    <source>
        <dbReference type="ARBA" id="ARBA00023125"/>
    </source>
</evidence>
<keyword evidence="4" id="KW-0804">Transcription</keyword>
<feature type="domain" description="HTH lysR-type" evidence="5">
    <location>
        <begin position="3"/>
        <end position="60"/>
    </location>
</feature>
<proteinExistence type="inferred from homology"/>
<dbReference type="InterPro" id="IPR000847">
    <property type="entry name" value="LysR_HTH_N"/>
</dbReference>
<dbReference type="Proteomes" id="UP000053039">
    <property type="component" value="Unassembled WGS sequence"/>
</dbReference>
<evidence type="ECO:0000313" key="7">
    <source>
        <dbReference type="Proteomes" id="UP000053039"/>
    </source>
</evidence>
<dbReference type="InterPro" id="IPR005119">
    <property type="entry name" value="LysR_subst-bd"/>
</dbReference>
<evidence type="ECO:0000256" key="2">
    <source>
        <dbReference type="ARBA" id="ARBA00023015"/>
    </source>
</evidence>
<dbReference type="Gene3D" id="3.40.190.10">
    <property type="entry name" value="Periplasmic binding protein-like II"/>
    <property type="match status" value="2"/>
</dbReference>
<dbReference type="PROSITE" id="PS50931">
    <property type="entry name" value="HTH_LYSR"/>
    <property type="match status" value="1"/>
</dbReference>
<reference evidence="6 7" key="1">
    <citation type="submission" date="2015-10" db="EMBL/GenBank/DDBJ databases">
        <title>Draft genome sequence of Streptomyces pseudovenezuelae DSM 40212, type strain for the species Streptomyces pseudovenezuelae.</title>
        <authorList>
            <person name="Ruckert C."/>
            <person name="Winkler A."/>
            <person name="Kalinowski J."/>
            <person name="Kampfer P."/>
            <person name="Glaeser S."/>
        </authorList>
    </citation>
    <scope>NUCLEOTIDE SEQUENCE [LARGE SCALE GENOMIC DNA]</scope>
    <source>
        <strain evidence="6 7">DSM 40212</strain>
    </source>
</reference>
<dbReference type="Gene3D" id="3.40.190.290">
    <property type="match status" value="1"/>
</dbReference>
<comment type="caution">
    <text evidence="6">The sequence shown here is derived from an EMBL/GenBank/DDBJ whole genome shotgun (WGS) entry which is preliminary data.</text>
</comment>
<dbReference type="SUPFAM" id="SSF46785">
    <property type="entry name" value="Winged helix' DNA-binding domain"/>
    <property type="match status" value="1"/>
</dbReference>
<dbReference type="GO" id="GO:0032993">
    <property type="term" value="C:protein-DNA complex"/>
    <property type="evidence" value="ECO:0007669"/>
    <property type="project" value="TreeGrafter"/>
</dbReference>
<dbReference type="InterPro" id="IPR036390">
    <property type="entry name" value="WH_DNA-bd_sf"/>
</dbReference>
<dbReference type="FunFam" id="1.10.10.10:FF:000001">
    <property type="entry name" value="LysR family transcriptional regulator"/>
    <property type="match status" value="1"/>
</dbReference>
<gene>
    <name evidence="6" type="ORF">AQI94_27955</name>
</gene>
<dbReference type="SUPFAM" id="SSF53850">
    <property type="entry name" value="Periplasmic binding protein-like II"/>
    <property type="match status" value="1"/>
</dbReference>
<comment type="similarity">
    <text evidence="1">Belongs to the LysR transcriptional regulatory family.</text>
</comment>
<evidence type="ECO:0000256" key="4">
    <source>
        <dbReference type="ARBA" id="ARBA00023163"/>
    </source>
</evidence>
<keyword evidence="2" id="KW-0805">Transcription regulation</keyword>
<dbReference type="OrthoDB" id="79118at2"/>
<dbReference type="EMBL" id="LMWM01000029">
    <property type="protein sequence ID" value="KUM85678.1"/>
    <property type="molecule type" value="Genomic_DNA"/>
</dbReference>
<dbReference type="InterPro" id="IPR036388">
    <property type="entry name" value="WH-like_DNA-bd_sf"/>
</dbReference>
<dbReference type="AlphaFoldDB" id="A0A101N351"/>
<protein>
    <submittedName>
        <fullName evidence="6">LysR family transcriptional regulator</fullName>
    </submittedName>
</protein>
<dbReference type="GO" id="GO:0003677">
    <property type="term" value="F:DNA binding"/>
    <property type="evidence" value="ECO:0007669"/>
    <property type="project" value="UniProtKB-KW"/>
</dbReference>